<dbReference type="Proteomes" id="UP000245383">
    <property type="component" value="Unassembled WGS sequence"/>
</dbReference>
<evidence type="ECO:0008006" key="4">
    <source>
        <dbReference type="Google" id="ProtNLM"/>
    </source>
</evidence>
<comment type="caution">
    <text evidence="2">The sequence shown here is derived from an EMBL/GenBank/DDBJ whole genome shotgun (WGS) entry which is preliminary data.</text>
</comment>
<evidence type="ECO:0000313" key="3">
    <source>
        <dbReference type="Proteomes" id="UP000245383"/>
    </source>
</evidence>
<dbReference type="EMBL" id="MBFR01000145">
    <property type="protein sequence ID" value="PVU92893.1"/>
    <property type="molecule type" value="Genomic_DNA"/>
</dbReference>
<proteinExistence type="predicted"/>
<accession>A0A2T9YKN1</accession>
<reference evidence="2 3" key="1">
    <citation type="journal article" date="2018" name="MBio">
        <title>Comparative Genomics Reveals the Core Gene Toolbox for the Fungus-Insect Symbiosis.</title>
        <authorList>
            <person name="Wang Y."/>
            <person name="Stata M."/>
            <person name="Wang W."/>
            <person name="Stajich J.E."/>
            <person name="White M.M."/>
            <person name="Moncalvo J.M."/>
        </authorList>
    </citation>
    <scope>NUCLEOTIDE SEQUENCE [LARGE SCALE GENOMIC DNA]</scope>
    <source>
        <strain evidence="2 3">SWE-8-4</strain>
    </source>
</reference>
<dbReference type="InterPro" id="IPR029071">
    <property type="entry name" value="Ubiquitin-like_domsf"/>
</dbReference>
<dbReference type="SUPFAM" id="SSF54236">
    <property type="entry name" value="Ubiquitin-like"/>
    <property type="match status" value="1"/>
</dbReference>
<feature type="region of interest" description="Disordered" evidence="1">
    <location>
        <begin position="336"/>
        <end position="356"/>
    </location>
</feature>
<organism evidence="2 3">
    <name type="scientific">Smittium simulii</name>
    <dbReference type="NCBI Taxonomy" id="133385"/>
    <lineage>
        <taxon>Eukaryota</taxon>
        <taxon>Fungi</taxon>
        <taxon>Fungi incertae sedis</taxon>
        <taxon>Zoopagomycota</taxon>
        <taxon>Kickxellomycotina</taxon>
        <taxon>Harpellomycetes</taxon>
        <taxon>Harpellales</taxon>
        <taxon>Legeriomycetaceae</taxon>
        <taxon>Smittium</taxon>
    </lineage>
</organism>
<gene>
    <name evidence="2" type="ORF">BB561_003563</name>
</gene>
<dbReference type="STRING" id="133385.A0A2T9YKN1"/>
<keyword evidence="3" id="KW-1185">Reference proteome</keyword>
<name>A0A2T9YKN1_9FUNG</name>
<evidence type="ECO:0000256" key="1">
    <source>
        <dbReference type="SAM" id="MobiDB-lite"/>
    </source>
</evidence>
<evidence type="ECO:0000313" key="2">
    <source>
        <dbReference type="EMBL" id="PVU92893.1"/>
    </source>
</evidence>
<sequence>MTNRKSQISKFIAATKADTSCNWMGLELQYAKSGIIKKRFIEEYSFCINIAPETIEHMLLQCIATKPPLLPASISMRLDGKLLGDELKLSSTGIRNDPTVFCVKTMLETAKFLNVITLPRYLMLGGIRLVSIPPEPMPTGPVDVYQLVSYDKSVTIVKNQHSSGVAMSNIIASLNENLSLIGTITDISAWEDTKTGRCKPYDVKVLFKKSDVEAEIPYLLEFKNIVVPITYNGCKTSELSSTKMMQKKINNFFGISGKYPKNNYLLGTGAEASKNDVNLNKNIDALISDCKNQIKTDLNANKIIKTESEIFTNKFQKPDKLQAGNSKNKKSLIKPLADVPDTNNQSTCAESEPTKKQFIGQKKLHSEITLELSDKNNLFDSSCTSTPNFKKKWGESD</sequence>
<protein>
    <recommendedName>
        <fullName evidence="4">Ubiquitin-like domain-containing protein</fullName>
    </recommendedName>
</protein>
<dbReference type="AlphaFoldDB" id="A0A2T9YKN1"/>